<dbReference type="SUPFAM" id="SSF109604">
    <property type="entry name" value="HD-domain/PDEase-like"/>
    <property type="match status" value="1"/>
</dbReference>
<gene>
    <name evidence="2" type="ORF">AWM70_06985</name>
</gene>
<accession>A0A1B1MYV4</accession>
<sequence>MKVSVVNLQQGDRLLQDTFNSSGLHILRKGAVLKPEDIDLLLQHRVDYVEIESAPEVKAEEAASGLLSDDEAHAEKVIKPRFDFTVRNYQSVFLDALVNGRFHPSRIDNAFLPLVNELALHKDVVRLLLMLERDDVNNYTHSIQVGTLSYYIASWLGYTEEECYQISKGGYLHDIGKCKVPLRIRYKEEALTPDEWKEYRKHTVRGYDLIQNSKMDQTTALIALQHHEREDGSGYPNQMMKGEIHPFAEIVAVADEYISMREKSEPDKPNNLMANLKEMYTLSFGKLSEKPVHALIQHMLPNFIGKKVQLSNGEQGVIVLNNLSDMFRPLVKVDGNVYRDLSKNRSLEIEEVLL</sequence>
<name>A0A1B1MYV4_9BACL</name>
<dbReference type="OrthoDB" id="9759601at2"/>
<dbReference type="RefSeq" id="WP_068694957.1">
    <property type="nucleotide sequence ID" value="NZ_CP014167.1"/>
</dbReference>
<dbReference type="SMART" id="SM00471">
    <property type="entry name" value="HDc"/>
    <property type="match status" value="1"/>
</dbReference>
<dbReference type="InterPro" id="IPR006675">
    <property type="entry name" value="HDIG_dom"/>
</dbReference>
<feature type="domain" description="HD-GYP" evidence="1">
    <location>
        <begin position="116"/>
        <end position="312"/>
    </location>
</feature>
<dbReference type="KEGG" id="pyg:AWM70_06985"/>
<keyword evidence="3" id="KW-1185">Reference proteome</keyword>
<evidence type="ECO:0000313" key="2">
    <source>
        <dbReference type="EMBL" id="ANS74358.1"/>
    </source>
</evidence>
<reference evidence="2 3" key="1">
    <citation type="submission" date="2016-01" db="EMBL/GenBank/DDBJ databases">
        <title>Complete Genome Sequence of Paenibacillus yonginensis DCY84, a novel Plant Growth-Promoting Bacteria with Elicitation of Induced Systemic Resistance.</title>
        <authorList>
            <person name="Kim Y.J."/>
            <person name="Yang D.C."/>
            <person name="Sukweenadhi J."/>
        </authorList>
    </citation>
    <scope>NUCLEOTIDE SEQUENCE [LARGE SCALE GENOMIC DNA]</scope>
    <source>
        <strain evidence="2 3">DCY84</strain>
    </source>
</reference>
<dbReference type="Pfam" id="PF13487">
    <property type="entry name" value="HD_5"/>
    <property type="match status" value="1"/>
</dbReference>
<dbReference type="Gene3D" id="1.10.3210.10">
    <property type="entry name" value="Hypothetical protein af1432"/>
    <property type="match status" value="1"/>
</dbReference>
<evidence type="ECO:0000259" key="1">
    <source>
        <dbReference type="PROSITE" id="PS51832"/>
    </source>
</evidence>
<protein>
    <submittedName>
        <fullName evidence="2">HD family phosphohydrolase</fullName>
    </submittedName>
</protein>
<dbReference type="CDD" id="cd00077">
    <property type="entry name" value="HDc"/>
    <property type="match status" value="1"/>
</dbReference>
<dbReference type="GO" id="GO:0016787">
    <property type="term" value="F:hydrolase activity"/>
    <property type="evidence" value="ECO:0007669"/>
    <property type="project" value="UniProtKB-KW"/>
</dbReference>
<dbReference type="PROSITE" id="PS51832">
    <property type="entry name" value="HD_GYP"/>
    <property type="match status" value="1"/>
</dbReference>
<dbReference type="EMBL" id="CP014167">
    <property type="protein sequence ID" value="ANS74358.1"/>
    <property type="molecule type" value="Genomic_DNA"/>
</dbReference>
<dbReference type="PANTHER" id="PTHR43155">
    <property type="entry name" value="CYCLIC DI-GMP PHOSPHODIESTERASE PA4108-RELATED"/>
    <property type="match status" value="1"/>
</dbReference>
<dbReference type="NCBIfam" id="TIGR00277">
    <property type="entry name" value="HDIG"/>
    <property type="match status" value="1"/>
</dbReference>
<dbReference type="InterPro" id="IPR037522">
    <property type="entry name" value="HD_GYP_dom"/>
</dbReference>
<dbReference type="AlphaFoldDB" id="A0A1B1MYV4"/>
<dbReference type="InterPro" id="IPR003607">
    <property type="entry name" value="HD/PDEase_dom"/>
</dbReference>
<dbReference type="Proteomes" id="UP000092573">
    <property type="component" value="Chromosome"/>
</dbReference>
<keyword evidence="2" id="KW-0378">Hydrolase</keyword>
<dbReference type="STRING" id="1462996.AWM70_06985"/>
<organism evidence="2 3">
    <name type="scientific">Paenibacillus yonginensis</name>
    <dbReference type="NCBI Taxonomy" id="1462996"/>
    <lineage>
        <taxon>Bacteria</taxon>
        <taxon>Bacillati</taxon>
        <taxon>Bacillota</taxon>
        <taxon>Bacilli</taxon>
        <taxon>Bacillales</taxon>
        <taxon>Paenibacillaceae</taxon>
        <taxon>Paenibacillus</taxon>
    </lineage>
</organism>
<proteinExistence type="predicted"/>
<dbReference type="PANTHER" id="PTHR43155:SF2">
    <property type="entry name" value="CYCLIC DI-GMP PHOSPHODIESTERASE PA4108"/>
    <property type="match status" value="1"/>
</dbReference>
<evidence type="ECO:0000313" key="3">
    <source>
        <dbReference type="Proteomes" id="UP000092573"/>
    </source>
</evidence>